<organism evidence="1 2">
    <name type="scientific">Desmophyllum pertusum</name>
    <dbReference type="NCBI Taxonomy" id="174260"/>
    <lineage>
        <taxon>Eukaryota</taxon>
        <taxon>Metazoa</taxon>
        <taxon>Cnidaria</taxon>
        <taxon>Anthozoa</taxon>
        <taxon>Hexacorallia</taxon>
        <taxon>Scleractinia</taxon>
        <taxon>Caryophylliina</taxon>
        <taxon>Caryophylliidae</taxon>
        <taxon>Desmophyllum</taxon>
    </lineage>
</organism>
<protein>
    <submittedName>
        <fullName evidence="1">Uncharacterized protein</fullName>
    </submittedName>
</protein>
<name>A0A9W9YSY2_9CNID</name>
<evidence type="ECO:0000313" key="1">
    <source>
        <dbReference type="EMBL" id="KAJ7365672.1"/>
    </source>
</evidence>
<keyword evidence="2" id="KW-1185">Reference proteome</keyword>
<dbReference type="GO" id="GO:0007131">
    <property type="term" value="P:reciprocal meiotic recombination"/>
    <property type="evidence" value="ECO:0007669"/>
    <property type="project" value="TreeGrafter"/>
</dbReference>
<reference evidence="1" key="1">
    <citation type="submission" date="2023-01" db="EMBL/GenBank/DDBJ databases">
        <title>Genome assembly of the deep-sea coral Lophelia pertusa.</title>
        <authorList>
            <person name="Herrera S."/>
            <person name="Cordes E."/>
        </authorList>
    </citation>
    <scope>NUCLEOTIDE SEQUENCE</scope>
    <source>
        <strain evidence="1">USNM1676648</strain>
        <tissue evidence="1">Polyp</tissue>
    </source>
</reference>
<sequence>MADSFAPGWPIILNKSLGKSEIHRRLGQENKVRVTDTTGQGVIIFPLSSVAFMVVPLDQVLKESQGQILMNQDIIERIQRLNQLHRRAYVILVAALMGPEEMQALTALQNRFLGTKSRFIPAHNAKECVDCMVTIAKVTCKPMAGVIQERMKKLQASTVSDNVVLCVLANIGLSNHGILAAYTQSMF</sequence>
<dbReference type="GO" id="GO:0005694">
    <property type="term" value="C:chromosome"/>
    <property type="evidence" value="ECO:0007669"/>
    <property type="project" value="TreeGrafter"/>
</dbReference>
<dbReference type="AlphaFoldDB" id="A0A9W9YSY2"/>
<dbReference type="PANTHER" id="PTHR31408">
    <property type="entry name" value="HYPOTHETICAL PROTEIN LOC689986"/>
    <property type="match status" value="1"/>
</dbReference>
<dbReference type="Proteomes" id="UP001163046">
    <property type="component" value="Unassembled WGS sequence"/>
</dbReference>
<dbReference type="PANTHER" id="PTHR31408:SF2">
    <property type="entry name" value="PROTEIN SPO16 HOMOLOG"/>
    <property type="match status" value="1"/>
</dbReference>
<proteinExistence type="predicted"/>
<dbReference type="Pfam" id="PF15162">
    <property type="entry name" value="SCRE"/>
    <property type="match status" value="1"/>
</dbReference>
<dbReference type="EMBL" id="MU827302">
    <property type="protein sequence ID" value="KAJ7365672.1"/>
    <property type="molecule type" value="Genomic_DNA"/>
</dbReference>
<dbReference type="GO" id="GO:0007130">
    <property type="term" value="P:synaptonemal complex assembly"/>
    <property type="evidence" value="ECO:0007669"/>
    <property type="project" value="InterPro"/>
</dbReference>
<evidence type="ECO:0000313" key="2">
    <source>
        <dbReference type="Proteomes" id="UP001163046"/>
    </source>
</evidence>
<accession>A0A9W9YSY2</accession>
<comment type="caution">
    <text evidence="1">The sequence shown here is derived from an EMBL/GenBank/DDBJ whole genome shotgun (WGS) entry which is preliminary data.</text>
</comment>
<gene>
    <name evidence="1" type="ORF">OS493_002385</name>
</gene>
<dbReference type="InterPro" id="IPR027857">
    <property type="entry name" value="SCRE"/>
</dbReference>
<dbReference type="OrthoDB" id="6149480at2759"/>